<sequence>MTISILSNVLYTVSLYGSIITLFFSLIINMFKIKLFKTLGKVLCRLFIIFWVFYLALNIYILFAST</sequence>
<dbReference type="Proteomes" id="UP000183952">
    <property type="component" value="Unassembled WGS sequence"/>
</dbReference>
<organism evidence="2 3">
    <name type="scientific">Hathewaya proteolytica DSM 3090</name>
    <dbReference type="NCBI Taxonomy" id="1121331"/>
    <lineage>
        <taxon>Bacteria</taxon>
        <taxon>Bacillati</taxon>
        <taxon>Bacillota</taxon>
        <taxon>Clostridia</taxon>
        <taxon>Eubacteriales</taxon>
        <taxon>Clostridiaceae</taxon>
        <taxon>Hathewaya</taxon>
    </lineage>
</organism>
<reference evidence="2 3" key="1">
    <citation type="submission" date="2016-11" db="EMBL/GenBank/DDBJ databases">
        <authorList>
            <person name="Jaros S."/>
            <person name="Januszkiewicz K."/>
            <person name="Wedrychowicz H."/>
        </authorList>
    </citation>
    <scope>NUCLEOTIDE SEQUENCE [LARGE SCALE GENOMIC DNA]</scope>
    <source>
        <strain evidence="2 3">DSM 3090</strain>
    </source>
</reference>
<evidence type="ECO:0000256" key="1">
    <source>
        <dbReference type="SAM" id="Phobius"/>
    </source>
</evidence>
<dbReference type="STRING" id="1121331.SAMN02745248_01121"/>
<name>A0A1M6MQQ4_9CLOT</name>
<dbReference type="EMBL" id="FRAD01000008">
    <property type="protein sequence ID" value="SHJ85774.1"/>
    <property type="molecule type" value="Genomic_DNA"/>
</dbReference>
<accession>A0A1M6MQQ4</accession>
<protein>
    <submittedName>
        <fullName evidence="2">Uncharacterized protein</fullName>
    </submittedName>
</protein>
<evidence type="ECO:0000313" key="3">
    <source>
        <dbReference type="Proteomes" id="UP000183952"/>
    </source>
</evidence>
<keyword evidence="1" id="KW-0812">Transmembrane</keyword>
<gene>
    <name evidence="2" type="ORF">SAMN02745248_01121</name>
</gene>
<keyword evidence="1" id="KW-0472">Membrane</keyword>
<evidence type="ECO:0000313" key="2">
    <source>
        <dbReference type="EMBL" id="SHJ85774.1"/>
    </source>
</evidence>
<keyword evidence="3" id="KW-1185">Reference proteome</keyword>
<feature type="transmembrane region" description="Helical" evidence="1">
    <location>
        <begin position="43"/>
        <end position="63"/>
    </location>
</feature>
<feature type="transmembrane region" description="Helical" evidence="1">
    <location>
        <begin position="13"/>
        <end position="31"/>
    </location>
</feature>
<dbReference type="AlphaFoldDB" id="A0A1M6MQQ4"/>
<keyword evidence="1" id="KW-1133">Transmembrane helix</keyword>
<proteinExistence type="predicted"/>